<feature type="domain" description="DUF7902" evidence="5">
    <location>
        <begin position="606"/>
        <end position="690"/>
    </location>
</feature>
<dbReference type="Pfam" id="PF12458">
    <property type="entry name" value="DUF3686"/>
    <property type="match status" value="1"/>
</dbReference>
<gene>
    <name evidence="6" type="ordered locus">PSMK_28840</name>
</gene>
<sequence length="1800" mass="195794">MPDAPPEQLDRSSYDVLRGRLDAQARELRERLEALNAKRKEAFGSVELALAGTSRVTTAHACVPRDIVAVGDRVLMGFNVHFGLKSTVDLGDVFACYRQDDEAVFHDDGLGLLENESFRKDFTDLMRFYKDARFTKFFRRGPHVYMKFRTGRTVDDFKAFKWAFAPGESGQEGEGLAYLGNRSDHEVTYPPQHDFAWKRVTRDMQTGGRFPHYSIEDLVFVETTGGDLTIKVENNTETGEGILAEPVDEPDQGLDDADVLYVVEGPLVLLRIRPYREKAWRHFVFNTKLGTAVRADGLGTAAVLLPEDQGVMTADGVYLATGEKQVFAAVADLVAAPGGLTFDRRVVSPNGEDFLYVFYQRERGVYVLFAYNLIARQVAAPIVCNGYAFRDDGRLLLFKSPEGAEPQKHHAVQNWTTPFVGPDHVAPAVAGGGDDNPLKRIGNRDVVRAMAEARQVLGLATREDLYQSLYADLVKQAGDLLDTYFWLGEDAAARVAEPLAGIRDAAAAAVGEYEKLTRQRRETARAVAEVRSEVDAAIASARVANPDEVGGYVETLAALRAVRGEVIGLRELRHVDPGEVEAMEAEVVDQTEAVSQKTLSFLLRDDALDPYRDRVRAQDEAVGALATAAEAEALGDEVAEAAGELELLIDVVNNLDIDDATQRTAVVEAISEVFSRLNATRSRLRARRQELGQQEGAAEFASRLKLLEQSITNALELADTPEKADASLAKLMVQVEELEASFGGFDDFVGVLIEKREEVLAAFEQRRLALVEQKNQRADTLARAAERILGTVRSRVESMDAVEEINAYFAGDLMVEKLRDLADELGGMDDRVREGDLRAGLKAAKEDAVRRLKDRLDLQGGGRDTIRFGRHTFAISTQPIDLTLVHRDDTPVLHVTGTQFFEEVADPRLRGASARWDQALVSESASVYRAEYLAYLMLEAGAGTSVEAVQAYMAPRYAEGYVKGVHDADAAKILSALVELRDTLGTLRFSAPARVLAQLWWEAGATDDERKLWHLRLANAAAAASPGPASRNAEDTEAQRHRGGTEAEADAADRGGFPALEATVRGFAEEVGGFTAEQADEAVAVLAAEVGLAGIGGEVRFAASGGAVASAASLRETAGEPLAAALEAAPDAVERFRLARTWDRDPEVALRLAGGENNLRVLDASPTRSVENLVGDHPRIRGGELTIDYPVWVPRMRRFATAGVAAFEAFSDTKHEVLKEARDQMRLDTFKPKVLTSFVRNRLLDEVFLPLIGDNLAKQIGTAGADTRTDRMGLLLLISPPGYGKTTLMEYVCARLGMVFLKINGPALGHGVTSLDPAEATNAAAKEELQKLNLGFEMGDNVMVYVDDIQHTNPAFLQKFISLCDAQRRIEGVRHGKPKAYDFRGRRVAVVMAGNPYTESGEAFRIPDMLSNRADTYNLGDIIGAHGDAFEMSYLENALTSNPALNPLATATRDDVHRVIRLAGGASPDGVEFDGSFPPDELAEMVEVVRKLARVRDVILKVNLAYIASAGQDDDYRTEPPFLLQGSYRNMNRIAEKVSAVMNDAELRELIVSAYEQDAQTLTTGAEANLLKFRELVFGLTPEQEERWVEIKSAFVRNNSVRALGGDATAAAIAELSKISGSAASVAAAVSSGDATAAAIAELSKISGSAASVAAAVSSGDATAAAIAELSKVNAAIGGIASAVRDGRLPPAPVNLEVDVAGIVAALEAAAAKLDGSQRSRGERATGDTHPQEIRVVNKIPDTFLYVMKEQFEIMQSWIEPFAQVNARQDGQLTELQQTLDKLTHRWGRVIDKLENSDRS</sequence>
<dbReference type="Proteomes" id="UP000007881">
    <property type="component" value="Chromosome"/>
</dbReference>
<keyword evidence="1" id="KW-0175">Coiled coil</keyword>
<reference evidence="6 7" key="1">
    <citation type="submission" date="2012-02" db="EMBL/GenBank/DDBJ databases">
        <title>Complete genome sequence of Phycisphaera mikurensis NBRC 102666.</title>
        <authorList>
            <person name="Ankai A."/>
            <person name="Hosoyama A."/>
            <person name="Terui Y."/>
            <person name="Sekine M."/>
            <person name="Fukai R."/>
            <person name="Kato Y."/>
            <person name="Nakamura S."/>
            <person name="Yamada-Narita S."/>
            <person name="Kawakoshi A."/>
            <person name="Fukunaga Y."/>
            <person name="Yamazaki S."/>
            <person name="Fujita N."/>
        </authorList>
    </citation>
    <scope>NUCLEOTIDE SEQUENCE [LARGE SCALE GENOMIC DNA]</scope>
    <source>
        <strain evidence="7">NBRC 102666 / KCTC 22515 / FYK2301M01</strain>
    </source>
</reference>
<keyword evidence="7" id="KW-1185">Reference proteome</keyword>
<dbReference type="InterPro" id="IPR020958">
    <property type="entry name" value="DUF3686"/>
</dbReference>
<feature type="compositionally biased region" description="Basic and acidic residues" evidence="2">
    <location>
        <begin position="1032"/>
        <end position="1045"/>
    </location>
</feature>
<dbReference type="GO" id="GO:0016887">
    <property type="term" value="F:ATP hydrolysis activity"/>
    <property type="evidence" value="ECO:0007669"/>
    <property type="project" value="InterPro"/>
</dbReference>
<dbReference type="PATRIC" id="fig|1142394.8.peg.2983"/>
<accession>I0IIF5</accession>
<dbReference type="Pfam" id="PF25472">
    <property type="entry name" value="DUF7902"/>
    <property type="match status" value="1"/>
</dbReference>
<evidence type="ECO:0000259" key="5">
    <source>
        <dbReference type="Pfam" id="PF25472"/>
    </source>
</evidence>
<feature type="coiled-coil region" evidence="1">
    <location>
        <begin position="18"/>
        <end position="45"/>
    </location>
</feature>
<dbReference type="OrthoDB" id="9814769at2"/>
<evidence type="ECO:0000313" key="6">
    <source>
        <dbReference type="EMBL" id="BAM05043.1"/>
    </source>
</evidence>
<evidence type="ECO:0000259" key="3">
    <source>
        <dbReference type="Pfam" id="PF07728"/>
    </source>
</evidence>
<dbReference type="Pfam" id="PF07728">
    <property type="entry name" value="AAA_5"/>
    <property type="match status" value="1"/>
</dbReference>
<feature type="domain" description="DUF3686" evidence="4">
    <location>
        <begin position="27"/>
        <end position="485"/>
    </location>
</feature>
<dbReference type="InterPro" id="IPR057224">
    <property type="entry name" value="DUF7902"/>
</dbReference>
<proteinExistence type="predicted"/>
<dbReference type="SUPFAM" id="SSF52540">
    <property type="entry name" value="P-loop containing nucleoside triphosphate hydrolases"/>
    <property type="match status" value="1"/>
</dbReference>
<dbReference type="RefSeq" id="WP_014438253.1">
    <property type="nucleotide sequence ID" value="NC_017080.1"/>
</dbReference>
<dbReference type="HOGENOM" id="CLU_003361_0_0_0"/>
<feature type="region of interest" description="Disordered" evidence="2">
    <location>
        <begin position="1024"/>
        <end position="1055"/>
    </location>
</feature>
<evidence type="ECO:0000256" key="2">
    <source>
        <dbReference type="SAM" id="MobiDB-lite"/>
    </source>
</evidence>
<dbReference type="eggNOG" id="COG1196">
    <property type="taxonomic scope" value="Bacteria"/>
</dbReference>
<dbReference type="Gene3D" id="3.40.50.300">
    <property type="entry name" value="P-loop containing nucleotide triphosphate hydrolases"/>
    <property type="match status" value="1"/>
</dbReference>
<organism evidence="6 7">
    <name type="scientific">Phycisphaera mikurensis (strain NBRC 102666 / KCTC 22515 / FYK2301M01)</name>
    <dbReference type="NCBI Taxonomy" id="1142394"/>
    <lineage>
        <taxon>Bacteria</taxon>
        <taxon>Pseudomonadati</taxon>
        <taxon>Planctomycetota</taxon>
        <taxon>Phycisphaerae</taxon>
        <taxon>Phycisphaerales</taxon>
        <taxon>Phycisphaeraceae</taxon>
        <taxon>Phycisphaera</taxon>
    </lineage>
</organism>
<evidence type="ECO:0000313" key="7">
    <source>
        <dbReference type="Proteomes" id="UP000007881"/>
    </source>
</evidence>
<name>I0IIF5_PHYMF</name>
<dbReference type="EMBL" id="AP012338">
    <property type="protein sequence ID" value="BAM05043.1"/>
    <property type="molecule type" value="Genomic_DNA"/>
</dbReference>
<dbReference type="STRING" id="1142394.PSMK_28840"/>
<dbReference type="eggNOG" id="COG0714">
    <property type="taxonomic scope" value="Bacteria"/>
</dbReference>
<evidence type="ECO:0000256" key="1">
    <source>
        <dbReference type="SAM" id="Coils"/>
    </source>
</evidence>
<dbReference type="KEGG" id="phm:PSMK_28840"/>
<evidence type="ECO:0000259" key="4">
    <source>
        <dbReference type="Pfam" id="PF12458"/>
    </source>
</evidence>
<dbReference type="GO" id="GO:0005524">
    <property type="term" value="F:ATP binding"/>
    <property type="evidence" value="ECO:0007669"/>
    <property type="project" value="InterPro"/>
</dbReference>
<dbReference type="InterPro" id="IPR011704">
    <property type="entry name" value="ATPase_dyneun-rel_AAA"/>
</dbReference>
<feature type="domain" description="ATPase dynein-related AAA" evidence="3">
    <location>
        <begin position="1275"/>
        <end position="1398"/>
    </location>
</feature>
<dbReference type="InterPro" id="IPR027417">
    <property type="entry name" value="P-loop_NTPase"/>
</dbReference>
<protein>
    <submittedName>
        <fullName evidence="6">Uncharacterized protein</fullName>
    </submittedName>
</protein>